<dbReference type="PANTHER" id="PTHR24269">
    <property type="entry name" value="KREMEN PROTEIN"/>
    <property type="match status" value="1"/>
</dbReference>
<evidence type="ECO:0000256" key="7">
    <source>
        <dbReference type="SAM" id="MobiDB-lite"/>
    </source>
</evidence>
<evidence type="ECO:0000256" key="2">
    <source>
        <dbReference type="ARBA" id="ARBA00022692"/>
    </source>
</evidence>
<keyword evidence="5 8" id="KW-0472">Membrane</keyword>
<feature type="compositionally biased region" description="Polar residues" evidence="7">
    <location>
        <begin position="320"/>
        <end position="332"/>
    </location>
</feature>
<dbReference type="STRING" id="984486.A0A1E3QQ74"/>
<dbReference type="GO" id="GO:0005886">
    <property type="term" value="C:plasma membrane"/>
    <property type="evidence" value="ECO:0007669"/>
    <property type="project" value="TreeGrafter"/>
</dbReference>
<gene>
    <name evidence="11" type="ORF">BABINDRAFT_161529</name>
</gene>
<evidence type="ECO:0000256" key="6">
    <source>
        <dbReference type="ARBA" id="ARBA00023180"/>
    </source>
</evidence>
<dbReference type="Proteomes" id="UP000094336">
    <property type="component" value="Unassembled WGS sequence"/>
</dbReference>
<evidence type="ECO:0000313" key="12">
    <source>
        <dbReference type="Proteomes" id="UP000094336"/>
    </source>
</evidence>
<evidence type="ECO:0000313" key="11">
    <source>
        <dbReference type="EMBL" id="ODQ79853.1"/>
    </source>
</evidence>
<dbReference type="PROSITE" id="PS51212">
    <property type="entry name" value="WSC"/>
    <property type="match status" value="1"/>
</dbReference>
<feature type="transmembrane region" description="Helical" evidence="8">
    <location>
        <begin position="234"/>
        <end position="255"/>
    </location>
</feature>
<keyword evidence="4 8" id="KW-1133">Transmembrane helix</keyword>
<protein>
    <recommendedName>
        <fullName evidence="10">WSC domain-containing protein</fullName>
    </recommendedName>
</protein>
<feature type="region of interest" description="Disordered" evidence="7">
    <location>
        <begin position="305"/>
        <end position="332"/>
    </location>
</feature>
<feature type="signal peptide" evidence="9">
    <location>
        <begin position="1"/>
        <end position="16"/>
    </location>
</feature>
<feature type="region of interest" description="Disordered" evidence="7">
    <location>
        <begin position="138"/>
        <end position="189"/>
    </location>
</feature>
<dbReference type="RefSeq" id="XP_018985181.1">
    <property type="nucleotide sequence ID" value="XM_019128857.1"/>
</dbReference>
<accession>A0A1E3QQ74</accession>
<name>A0A1E3QQ74_9ASCO</name>
<dbReference type="PANTHER" id="PTHR24269:SF16">
    <property type="entry name" value="PROTEIN SLG1"/>
    <property type="match status" value="1"/>
</dbReference>
<comment type="subcellular location">
    <subcellularLocation>
        <location evidence="1">Membrane</location>
        <topology evidence="1">Single-pass membrane protein</topology>
    </subcellularLocation>
</comment>
<evidence type="ECO:0000256" key="5">
    <source>
        <dbReference type="ARBA" id="ARBA00023136"/>
    </source>
</evidence>
<feature type="domain" description="WSC" evidence="10">
    <location>
        <begin position="16"/>
        <end position="107"/>
    </location>
</feature>
<feature type="compositionally biased region" description="Low complexity" evidence="7">
    <location>
        <begin position="138"/>
        <end position="166"/>
    </location>
</feature>
<keyword evidence="12" id="KW-1185">Reference proteome</keyword>
<keyword evidence="2 8" id="KW-0812">Transmembrane</keyword>
<dbReference type="Pfam" id="PF01822">
    <property type="entry name" value="WSC"/>
    <property type="match status" value="1"/>
</dbReference>
<dbReference type="EMBL" id="KV454431">
    <property type="protein sequence ID" value="ODQ79853.1"/>
    <property type="molecule type" value="Genomic_DNA"/>
</dbReference>
<evidence type="ECO:0000259" key="10">
    <source>
        <dbReference type="PROSITE" id="PS51212"/>
    </source>
</evidence>
<feature type="chain" id="PRO_5009134339" description="WSC domain-containing protein" evidence="9">
    <location>
        <begin position="17"/>
        <end position="388"/>
    </location>
</feature>
<proteinExistence type="predicted"/>
<reference evidence="12" key="1">
    <citation type="submission" date="2016-05" db="EMBL/GenBank/DDBJ databases">
        <title>Comparative genomics of biotechnologically important yeasts.</title>
        <authorList>
            <consortium name="DOE Joint Genome Institute"/>
            <person name="Riley R."/>
            <person name="Haridas S."/>
            <person name="Wolfe K.H."/>
            <person name="Lopes M.R."/>
            <person name="Hittinger C.T."/>
            <person name="Goker M."/>
            <person name="Salamov A."/>
            <person name="Wisecaver J."/>
            <person name="Long T.M."/>
            <person name="Aerts A.L."/>
            <person name="Barry K."/>
            <person name="Choi C."/>
            <person name="Clum A."/>
            <person name="Coughlan A.Y."/>
            <person name="Deshpande S."/>
            <person name="Douglass A.P."/>
            <person name="Hanson S.J."/>
            <person name="Klenk H.-P."/>
            <person name="Labutti K."/>
            <person name="Lapidus A."/>
            <person name="Lindquist E."/>
            <person name="Lipzen A."/>
            <person name="Meier-Kolthoff J.P."/>
            <person name="Ohm R.A."/>
            <person name="Otillar R.P."/>
            <person name="Pangilinan J."/>
            <person name="Peng Y."/>
            <person name="Rokas A."/>
            <person name="Rosa C.A."/>
            <person name="Scheuner C."/>
            <person name="Sibirny A.A."/>
            <person name="Slot J.C."/>
            <person name="Stielow J.B."/>
            <person name="Sun H."/>
            <person name="Kurtzman C.P."/>
            <person name="Blackwell M."/>
            <person name="Grigoriev I.V."/>
            <person name="Jeffries T.W."/>
        </authorList>
    </citation>
    <scope>NUCLEOTIDE SEQUENCE [LARGE SCALE GENOMIC DNA]</scope>
    <source>
        <strain evidence="12">NRRL Y-12698</strain>
    </source>
</reference>
<dbReference type="AlphaFoldDB" id="A0A1E3QQ74"/>
<organism evidence="11 12">
    <name type="scientific">Babjeviella inositovora NRRL Y-12698</name>
    <dbReference type="NCBI Taxonomy" id="984486"/>
    <lineage>
        <taxon>Eukaryota</taxon>
        <taxon>Fungi</taxon>
        <taxon>Dikarya</taxon>
        <taxon>Ascomycota</taxon>
        <taxon>Saccharomycotina</taxon>
        <taxon>Pichiomycetes</taxon>
        <taxon>Serinales incertae sedis</taxon>
        <taxon>Babjeviella</taxon>
    </lineage>
</organism>
<evidence type="ECO:0000256" key="3">
    <source>
        <dbReference type="ARBA" id="ARBA00022729"/>
    </source>
</evidence>
<keyword evidence="6" id="KW-0325">Glycoprotein</keyword>
<evidence type="ECO:0000256" key="4">
    <source>
        <dbReference type="ARBA" id="ARBA00022989"/>
    </source>
</evidence>
<dbReference type="OrthoDB" id="5985073at2759"/>
<dbReference type="GeneID" id="30146710"/>
<sequence length="388" mass="40434">MGLVWLLLSLPHLISASTELGCYASLPDGFTENNKYTYQSDSYCSNKCSGSNYKFFALFDGLTCYCGNSAPSITSDTNSANSCNVPCQGYPQNMCGGSGSYGVFAVANNYVISGASSANSEGSGGLTTSSSNSAAAFTSSTSTTTTSSTSSTSTSSTSSSTSSTASDGSPTDSMVTPTPLPLSTDTTSVEKTTIVRTVLNPGGSTEVVTVTSAVSGAATGGSTTAKSNSVVGPAVGGAVGGVAAIAIILLILYFVRRHHQNKLEREAEEEEIAYKKAFQPIPPNSVVPHLDNPFADEMMLKRDTSTARGTSSGYYEDNTDPSSTVNSYGDEQGVNRINSINHASEYDTHLDPRMNPVMLGRRRISEGSLADADDYSRKILGVSNPDDE</sequence>
<evidence type="ECO:0000256" key="1">
    <source>
        <dbReference type="ARBA" id="ARBA00004167"/>
    </source>
</evidence>
<dbReference type="InterPro" id="IPR002889">
    <property type="entry name" value="WSC_carb-bd"/>
</dbReference>
<keyword evidence="3 9" id="KW-0732">Signal</keyword>
<dbReference type="SMART" id="SM00321">
    <property type="entry name" value="WSC"/>
    <property type="match status" value="1"/>
</dbReference>
<dbReference type="InterPro" id="IPR051836">
    <property type="entry name" value="Kremen_rcpt"/>
</dbReference>
<evidence type="ECO:0000256" key="9">
    <source>
        <dbReference type="SAM" id="SignalP"/>
    </source>
</evidence>
<evidence type="ECO:0000256" key="8">
    <source>
        <dbReference type="SAM" id="Phobius"/>
    </source>
</evidence>